<dbReference type="AlphaFoldDB" id="A0A4R6UKL2"/>
<reference evidence="3 4" key="1">
    <citation type="submission" date="2019-03" db="EMBL/GenBank/DDBJ databases">
        <title>Genomic Encyclopedia of Type Strains, Phase IV (KMG-IV): sequencing the most valuable type-strain genomes for metagenomic binning, comparative biology and taxonomic classification.</title>
        <authorList>
            <person name="Goeker M."/>
        </authorList>
    </citation>
    <scope>NUCLEOTIDE SEQUENCE [LARGE SCALE GENOMIC DNA]</scope>
    <source>
        <strain evidence="3 4">DSM 103792</strain>
    </source>
</reference>
<evidence type="ECO:0000256" key="1">
    <source>
        <dbReference type="ARBA" id="ARBA00022729"/>
    </source>
</evidence>
<dbReference type="PANTHER" id="PTHR33376">
    <property type="match status" value="1"/>
</dbReference>
<keyword evidence="4" id="KW-1185">Reference proteome</keyword>
<dbReference type="NCBIfam" id="NF037995">
    <property type="entry name" value="TRAP_S1"/>
    <property type="match status" value="1"/>
</dbReference>
<dbReference type="Proteomes" id="UP000295375">
    <property type="component" value="Unassembled WGS sequence"/>
</dbReference>
<dbReference type="PANTHER" id="PTHR33376:SF5">
    <property type="entry name" value="EXTRACYTOPLASMIC SOLUTE RECEPTOR PROTEIN"/>
    <property type="match status" value="1"/>
</dbReference>
<dbReference type="GO" id="GO:0055085">
    <property type="term" value="P:transmembrane transport"/>
    <property type="evidence" value="ECO:0007669"/>
    <property type="project" value="InterPro"/>
</dbReference>
<evidence type="ECO:0000313" key="4">
    <source>
        <dbReference type="Proteomes" id="UP000295375"/>
    </source>
</evidence>
<evidence type="ECO:0000313" key="3">
    <source>
        <dbReference type="EMBL" id="TDQ47528.1"/>
    </source>
</evidence>
<protein>
    <submittedName>
        <fullName evidence="3">TRAP-type C4-dicarboxylate transport system substrate-binding protein</fullName>
    </submittedName>
</protein>
<comment type="caution">
    <text evidence="3">The sequence shown here is derived from an EMBL/GenBank/DDBJ whole genome shotgun (WGS) entry which is preliminary data.</text>
</comment>
<dbReference type="CDD" id="cd13670">
    <property type="entry name" value="PBP2_TRAP_Tp0957_like"/>
    <property type="match status" value="1"/>
</dbReference>
<organism evidence="3 4">
    <name type="scientific">Permianibacter aggregans</name>
    <dbReference type="NCBI Taxonomy" id="1510150"/>
    <lineage>
        <taxon>Bacteria</taxon>
        <taxon>Pseudomonadati</taxon>
        <taxon>Pseudomonadota</taxon>
        <taxon>Gammaproteobacteria</taxon>
        <taxon>Pseudomonadales</taxon>
        <taxon>Pseudomonadaceae</taxon>
        <taxon>Permianibacter</taxon>
    </lineage>
</organism>
<dbReference type="InterPro" id="IPR018389">
    <property type="entry name" value="DctP_fam"/>
</dbReference>
<gene>
    <name evidence="3" type="ORF">EV696_110120</name>
</gene>
<dbReference type="EMBL" id="SNYM01000010">
    <property type="protein sequence ID" value="TDQ47528.1"/>
    <property type="molecule type" value="Genomic_DNA"/>
</dbReference>
<dbReference type="Gene3D" id="3.40.190.170">
    <property type="entry name" value="Bacterial extracellular solute-binding protein, family 7"/>
    <property type="match status" value="1"/>
</dbReference>
<feature type="signal peptide" evidence="2">
    <location>
        <begin position="1"/>
        <end position="25"/>
    </location>
</feature>
<dbReference type="RefSeq" id="WP_133591210.1">
    <property type="nucleotide sequence ID" value="NZ_CP037953.1"/>
</dbReference>
<dbReference type="Pfam" id="PF03480">
    <property type="entry name" value="DctP"/>
    <property type="match status" value="1"/>
</dbReference>
<proteinExistence type="predicted"/>
<evidence type="ECO:0000256" key="2">
    <source>
        <dbReference type="SAM" id="SignalP"/>
    </source>
</evidence>
<sequence>MTISKTLLRAALFSLALIGSGTSFAQTIKIASLAPDGSSWMTEFRAAGDTIAKRTDKRVQLKFYPGGVMGDDQAVLRKIKIGQLHGGALTAGSLTEFHPNLQLYSLPLVFRNLDEVDAARKAFDPRFQKGLEEGGMVSFGFAEGGFAYIMSTQSLTTIDDVRKRKVWIPSGDQFAADLVSSFNISPTPLPLSDVLVSLQSGLIDTVATSPIGALALQWHNQVKYVTDLPLVYVFASFVIDKKAFNKINEADQKIVREELTNMFARLDKQNRQDNLSAIDALKKQGLKFVTPEPAAIQEWYSTAEKANQKLVNSGKLSNEAYQQLLNIVRAKR</sequence>
<accession>A0A4R6UKL2</accession>
<dbReference type="OrthoDB" id="5670809at2"/>
<keyword evidence="1 2" id="KW-0732">Signal</keyword>
<dbReference type="InterPro" id="IPR038404">
    <property type="entry name" value="TRAP_DctP_sf"/>
</dbReference>
<name>A0A4R6UKL2_9GAMM</name>
<feature type="chain" id="PRO_5020412141" evidence="2">
    <location>
        <begin position="26"/>
        <end position="332"/>
    </location>
</feature>